<dbReference type="Proteomes" id="UP000018857">
    <property type="component" value="Unassembled WGS sequence"/>
</dbReference>
<comment type="caution">
    <text evidence="2">The sequence shown here is derived from an EMBL/GenBank/DDBJ whole genome shotgun (WGS) entry which is preliminary data.</text>
</comment>
<keyword evidence="1" id="KW-0812">Transmembrane</keyword>
<reference evidence="2 3" key="1">
    <citation type="journal article" date="2014" name="Genome Announc.">
        <title>Draft Genome Sequence of Marinomonas sp. Strain D104, a Polycyclic Aromatic Hydrocarbon-Degrading Bacterium from the Deep-Sea Sediment of the Arctic Ocean.</title>
        <authorList>
            <person name="Dong C."/>
            <person name="Bai X."/>
            <person name="Lai Q."/>
            <person name="Xie Y."/>
            <person name="Chen X."/>
            <person name="Shao Z."/>
        </authorList>
    </citation>
    <scope>NUCLEOTIDE SEQUENCE [LARGE SCALE GENOMIC DNA]</scope>
    <source>
        <strain evidence="2 3">D104</strain>
    </source>
</reference>
<protein>
    <submittedName>
        <fullName evidence="2">Uncharacterized protein</fullName>
    </submittedName>
</protein>
<keyword evidence="1" id="KW-1133">Transmembrane helix</keyword>
<keyword evidence="1" id="KW-0472">Membrane</keyword>
<gene>
    <name evidence="2" type="ORF">D104_13000</name>
</gene>
<evidence type="ECO:0000313" key="2">
    <source>
        <dbReference type="EMBL" id="ETI59360.1"/>
    </source>
</evidence>
<sequence>MEFIEVLAQLKNKGYHVRSNERRQNIAVGSWKTLYRLNVCKNSTGRFCIEGGSNASFISGLLSALFLSTFLLGGGILNTSLSNILFSLAMFVVLIMYMRFINKKEQAAREDIDQMLFDLQIAEYKTTKS</sequence>
<evidence type="ECO:0000313" key="3">
    <source>
        <dbReference type="Proteomes" id="UP000018857"/>
    </source>
</evidence>
<organism evidence="2 3">
    <name type="scientific">Marinomonas profundimaris</name>
    <dbReference type="NCBI Taxonomy" id="1208321"/>
    <lineage>
        <taxon>Bacteria</taxon>
        <taxon>Pseudomonadati</taxon>
        <taxon>Pseudomonadota</taxon>
        <taxon>Gammaproteobacteria</taxon>
        <taxon>Oceanospirillales</taxon>
        <taxon>Oceanospirillaceae</taxon>
        <taxon>Marinomonas</taxon>
    </lineage>
</organism>
<keyword evidence="3" id="KW-1185">Reference proteome</keyword>
<dbReference type="STRING" id="1208321.D104_13000"/>
<evidence type="ECO:0000256" key="1">
    <source>
        <dbReference type="SAM" id="Phobius"/>
    </source>
</evidence>
<feature type="transmembrane region" description="Helical" evidence="1">
    <location>
        <begin position="83"/>
        <end position="101"/>
    </location>
</feature>
<dbReference type="PATRIC" id="fig|1208321.3.peg.2587"/>
<dbReference type="OrthoDB" id="9909406at2"/>
<dbReference type="RefSeq" id="WP_024024658.1">
    <property type="nucleotide sequence ID" value="NZ_AYOZ01000034.1"/>
</dbReference>
<name>W1RRK8_9GAMM</name>
<dbReference type="AlphaFoldDB" id="W1RRK8"/>
<proteinExistence type="predicted"/>
<accession>W1RRK8</accession>
<feature type="transmembrane region" description="Helical" evidence="1">
    <location>
        <begin position="55"/>
        <end position="77"/>
    </location>
</feature>
<dbReference type="EMBL" id="AYOZ01000034">
    <property type="protein sequence ID" value="ETI59360.1"/>
    <property type="molecule type" value="Genomic_DNA"/>
</dbReference>